<accession>A0A1B6J7E2</accession>
<dbReference type="Gene3D" id="3.80.10.10">
    <property type="entry name" value="Ribonuclease Inhibitor"/>
    <property type="match status" value="1"/>
</dbReference>
<dbReference type="Pfam" id="PF12937">
    <property type="entry name" value="F-box-like"/>
    <property type="match status" value="1"/>
</dbReference>
<evidence type="ECO:0000259" key="1">
    <source>
        <dbReference type="PROSITE" id="PS50181"/>
    </source>
</evidence>
<dbReference type="InterPro" id="IPR036047">
    <property type="entry name" value="F-box-like_dom_sf"/>
</dbReference>
<dbReference type="SUPFAM" id="SSF81383">
    <property type="entry name" value="F-box domain"/>
    <property type="match status" value="1"/>
</dbReference>
<dbReference type="SUPFAM" id="SSF52047">
    <property type="entry name" value="RNI-like"/>
    <property type="match status" value="1"/>
</dbReference>
<evidence type="ECO:0000313" key="2">
    <source>
        <dbReference type="EMBL" id="JAS95082.1"/>
    </source>
</evidence>
<proteinExistence type="predicted"/>
<dbReference type="CDD" id="cd09917">
    <property type="entry name" value="F-box_SF"/>
    <property type="match status" value="1"/>
</dbReference>
<gene>
    <name evidence="2" type="ORF">g.20153</name>
</gene>
<dbReference type="InterPro" id="IPR032675">
    <property type="entry name" value="LRR_dom_sf"/>
</dbReference>
<name>A0A1B6J7E2_9HEMI</name>
<dbReference type="PROSITE" id="PS50181">
    <property type="entry name" value="FBOX"/>
    <property type="match status" value="1"/>
</dbReference>
<organism evidence="2">
    <name type="scientific">Homalodisca liturata</name>
    <dbReference type="NCBI Taxonomy" id="320908"/>
    <lineage>
        <taxon>Eukaryota</taxon>
        <taxon>Metazoa</taxon>
        <taxon>Ecdysozoa</taxon>
        <taxon>Arthropoda</taxon>
        <taxon>Hexapoda</taxon>
        <taxon>Insecta</taxon>
        <taxon>Pterygota</taxon>
        <taxon>Neoptera</taxon>
        <taxon>Paraneoptera</taxon>
        <taxon>Hemiptera</taxon>
        <taxon>Auchenorrhyncha</taxon>
        <taxon>Membracoidea</taxon>
        <taxon>Cicadellidae</taxon>
        <taxon>Cicadellinae</taxon>
        <taxon>Proconiini</taxon>
        <taxon>Homalodisca</taxon>
    </lineage>
</organism>
<dbReference type="EMBL" id="GECU01012624">
    <property type="protein sequence ID" value="JAS95082.1"/>
    <property type="molecule type" value="Transcribed_RNA"/>
</dbReference>
<dbReference type="SMART" id="SM00256">
    <property type="entry name" value="FBOX"/>
    <property type="match status" value="1"/>
</dbReference>
<dbReference type="AlphaFoldDB" id="A0A1B6J7E2"/>
<dbReference type="InterPro" id="IPR001810">
    <property type="entry name" value="F-box_dom"/>
</dbReference>
<protein>
    <recommendedName>
        <fullName evidence="1">F-box domain-containing protein</fullName>
    </recommendedName>
</protein>
<feature type="domain" description="F-box" evidence="1">
    <location>
        <begin position="31"/>
        <end position="79"/>
    </location>
</feature>
<sequence>MPCIKMYNNKVYKCFHETNQHFFDMTENAPTTKISALPDEILHQIFSNLDAREIITVVVDVCTRWKYIVETDLLFWNNLQVVIDCDRFLDWSFFGQPFLHHHKDPVGIYVGEKDLTKVSKARCIKLEGGSRSGGIPSQMILYIFRKIKNVCRDIIKVECSNCFGATSKGFINLLNDSYNISELKFGVTAVWRIPYEDISKFQSLTTLITNDYGFKRTDLSLIANGCDKLESLWILFSRAIKNDDIICFLESKKETIKELGIGFSVTDISLAKIKECQKLNVLFISDARCISVEGVKCLTDLPNLKYISLHRLKIFPEHLKDWVLSSTIPKQLTLLDLSDYYFLEPLQIHHIITKTCPVTYNNDVREAIAQSYKKPVKPWIHWMYRNVFS</sequence>
<dbReference type="Gene3D" id="1.20.1280.50">
    <property type="match status" value="1"/>
</dbReference>
<reference evidence="2" key="1">
    <citation type="submission" date="2015-11" db="EMBL/GenBank/DDBJ databases">
        <title>De novo transcriptome assembly of four potential Pierce s Disease insect vectors from Arizona vineyards.</title>
        <authorList>
            <person name="Tassone E.E."/>
        </authorList>
    </citation>
    <scope>NUCLEOTIDE SEQUENCE</scope>
</reference>